<keyword evidence="2" id="KW-0812">Transmembrane</keyword>
<evidence type="ECO:0000256" key="1">
    <source>
        <dbReference type="SAM" id="MobiDB-lite"/>
    </source>
</evidence>
<reference evidence="4" key="1">
    <citation type="submission" date="2020-02" db="EMBL/GenBank/DDBJ databases">
        <authorList>
            <person name="Meier V. D."/>
        </authorList>
    </citation>
    <scope>NUCLEOTIDE SEQUENCE</scope>
    <source>
        <strain evidence="4">AVDCRST_MAG80</strain>
    </source>
</reference>
<keyword evidence="2" id="KW-1133">Transmembrane helix</keyword>
<feature type="chain" id="PRO_5026720863" description="Gram-positive cocci surface proteins LPxTG domain-containing protein" evidence="3">
    <location>
        <begin position="30"/>
        <end position="553"/>
    </location>
</feature>
<keyword evidence="3" id="KW-0732">Signal</keyword>
<keyword evidence="2" id="KW-0472">Membrane</keyword>
<evidence type="ECO:0008006" key="5">
    <source>
        <dbReference type="Google" id="ProtNLM"/>
    </source>
</evidence>
<gene>
    <name evidence="4" type="ORF">AVDCRST_MAG80-93</name>
</gene>
<feature type="region of interest" description="Disordered" evidence="1">
    <location>
        <begin position="29"/>
        <end position="82"/>
    </location>
</feature>
<evidence type="ECO:0000313" key="4">
    <source>
        <dbReference type="EMBL" id="CAA9423475.1"/>
    </source>
</evidence>
<evidence type="ECO:0000256" key="3">
    <source>
        <dbReference type="SAM" id="SignalP"/>
    </source>
</evidence>
<dbReference type="AlphaFoldDB" id="A0A6J4PYT3"/>
<dbReference type="EMBL" id="CADCVC010000011">
    <property type="protein sequence ID" value="CAA9423475.1"/>
    <property type="molecule type" value="Genomic_DNA"/>
</dbReference>
<accession>A0A6J4PYT3</accession>
<feature type="signal peptide" evidence="3">
    <location>
        <begin position="1"/>
        <end position="29"/>
    </location>
</feature>
<organism evidence="4">
    <name type="scientific">uncultured Rubrobacteraceae bacterium</name>
    <dbReference type="NCBI Taxonomy" id="349277"/>
    <lineage>
        <taxon>Bacteria</taxon>
        <taxon>Bacillati</taxon>
        <taxon>Actinomycetota</taxon>
        <taxon>Rubrobacteria</taxon>
        <taxon>Rubrobacterales</taxon>
        <taxon>Rubrobacteraceae</taxon>
        <taxon>environmental samples</taxon>
    </lineage>
</organism>
<feature type="compositionally biased region" description="Basic and acidic residues" evidence="1">
    <location>
        <begin position="33"/>
        <end position="65"/>
    </location>
</feature>
<proteinExistence type="predicted"/>
<name>A0A6J4PYT3_9ACTN</name>
<feature type="region of interest" description="Disordered" evidence="1">
    <location>
        <begin position="158"/>
        <end position="177"/>
    </location>
</feature>
<feature type="region of interest" description="Disordered" evidence="1">
    <location>
        <begin position="481"/>
        <end position="511"/>
    </location>
</feature>
<evidence type="ECO:0000256" key="2">
    <source>
        <dbReference type="SAM" id="Phobius"/>
    </source>
</evidence>
<feature type="transmembrane region" description="Helical" evidence="2">
    <location>
        <begin position="530"/>
        <end position="548"/>
    </location>
</feature>
<protein>
    <recommendedName>
        <fullName evidence="5">Gram-positive cocci surface proteins LPxTG domain-containing protein</fullName>
    </recommendedName>
</protein>
<sequence length="553" mass="56786">MKKSSIRKKLILMAAMLALVLAAAVPALAQTDPDPRTEKPKEPEPKTEPQPEPKTDEEPKTEPQPEPKTQPRTGFGGSVRGSITDISGAVVLVEEDPTDESGSPKGAFTVTGETDILRQQDGEQVPATFEDLRLGQLVEAEYSGPVAESYPSQGTAGSIVLLGPSGDGTGPAPGSKATLSFELTVEGEPPADASFLGFIPAEGGFRAPLADSDGDGVYTGSVEVPKFAPGGPPEPVSLPIQIVQTQPGTYQPQDTVLKDFGEVLIDEDKSFSASVSFDEEPDPNEEVVATGVLEELESTSFQYGTHALIDEDTEELIYALTSESVPLEVYAGKLVTIHGTLVPGYEDGIDGGPPLVEVARVDAPPGPGGGSITLDFELTVEGEPPADATFFGMVGIDLEDIWLDESVQLADPDGDGVYTGSIDVPTGRPVTVWITQGTGTREGHNGTLPGQPFTVLKHFGTKTFYEDATFEASVSFPGNGGSGNGGSGNGGSGNGGSGGGSPGGGSGNGVSLGSITGGVRGLLPNTGGSMALTILGAGVLLVSSGLLIRRLAR</sequence>